<dbReference type="Proteomes" id="UP000075884">
    <property type="component" value="Unassembled WGS sequence"/>
</dbReference>
<dbReference type="InterPro" id="IPR000618">
    <property type="entry name" value="Insect_cuticle"/>
</dbReference>
<dbReference type="EnsemblMetazoa" id="ADIR000289-RA">
    <property type="protein sequence ID" value="ADIR000289-PA"/>
    <property type="gene ID" value="ADIR000289"/>
</dbReference>
<name>A0A182MY35_9DIPT</name>
<evidence type="ECO:0000313" key="4">
    <source>
        <dbReference type="Proteomes" id="UP000075884"/>
    </source>
</evidence>
<dbReference type="Pfam" id="PF00379">
    <property type="entry name" value="Chitin_bind_4"/>
    <property type="match status" value="1"/>
</dbReference>
<dbReference type="PROSITE" id="PS51155">
    <property type="entry name" value="CHIT_BIND_RR_2"/>
    <property type="match status" value="1"/>
</dbReference>
<dbReference type="AlphaFoldDB" id="A0A182MY35"/>
<dbReference type="GO" id="GO:0042302">
    <property type="term" value="F:structural constituent of cuticle"/>
    <property type="evidence" value="ECO:0007669"/>
    <property type="project" value="UniProtKB-UniRule"/>
</dbReference>
<reference evidence="4" key="1">
    <citation type="submission" date="2013-03" db="EMBL/GenBank/DDBJ databases">
        <title>The Genome Sequence of Anopheles dirus WRAIR2.</title>
        <authorList>
            <consortium name="The Broad Institute Genomics Platform"/>
            <person name="Neafsey D.E."/>
            <person name="Walton C."/>
            <person name="Walker B."/>
            <person name="Young S.K."/>
            <person name="Zeng Q."/>
            <person name="Gargeya S."/>
            <person name="Fitzgerald M."/>
            <person name="Haas B."/>
            <person name="Abouelleil A."/>
            <person name="Allen A.W."/>
            <person name="Alvarado L."/>
            <person name="Arachchi H.M."/>
            <person name="Berlin A.M."/>
            <person name="Chapman S.B."/>
            <person name="Gainer-Dewar J."/>
            <person name="Goldberg J."/>
            <person name="Griggs A."/>
            <person name="Gujja S."/>
            <person name="Hansen M."/>
            <person name="Howarth C."/>
            <person name="Imamovic A."/>
            <person name="Ireland A."/>
            <person name="Larimer J."/>
            <person name="McCowan C."/>
            <person name="Murphy C."/>
            <person name="Pearson M."/>
            <person name="Poon T.W."/>
            <person name="Priest M."/>
            <person name="Roberts A."/>
            <person name="Saif S."/>
            <person name="Shea T."/>
            <person name="Sisk P."/>
            <person name="Sykes S."/>
            <person name="Wortman J."/>
            <person name="Nusbaum C."/>
            <person name="Birren B."/>
        </authorList>
    </citation>
    <scope>NUCLEOTIDE SEQUENCE [LARGE SCALE GENOMIC DNA]</scope>
    <source>
        <strain evidence="4">WRAIR2</strain>
    </source>
</reference>
<sequence length="288" mass="31644">MCSTAYQFEIDSADAHSYQEVRDNENTFKYGYQVRNVNDQFQHKHHTPENVTYGCYGYTDPAGGVHLTFFVADQYGYRTVERGQTITVYPTPGRNPVVKQWKELLFPAACLQGASENSNDRAFAGSASNPSFVRILAGGHGGLHTDEQPSDHSFGNFDVESTNVRPVSVPFNQQHSDGESTSGASFDPQTSAQSSGFPSTAAPKQTSRNGANSDLSDAASSASSHTSNQCWRPFASDRSFIPSFQCEAKDKPSNSVITLFYPFRIACSDMVAFEKELQKLVAKFDHSL</sequence>
<proteinExistence type="predicted"/>
<accession>A0A182MY35</accession>
<protein>
    <submittedName>
        <fullName evidence="3">Uncharacterized protein</fullName>
    </submittedName>
</protein>
<dbReference type="VEuPathDB" id="VectorBase:ADIR000289"/>
<feature type="compositionally biased region" description="Polar residues" evidence="2">
    <location>
        <begin position="159"/>
        <end position="210"/>
    </location>
</feature>
<feature type="compositionally biased region" description="Low complexity" evidence="2">
    <location>
        <begin position="211"/>
        <end position="224"/>
    </location>
</feature>
<feature type="region of interest" description="Disordered" evidence="2">
    <location>
        <begin position="138"/>
        <end position="229"/>
    </location>
</feature>
<evidence type="ECO:0000256" key="2">
    <source>
        <dbReference type="SAM" id="MobiDB-lite"/>
    </source>
</evidence>
<keyword evidence="4" id="KW-1185">Reference proteome</keyword>
<evidence type="ECO:0000313" key="3">
    <source>
        <dbReference type="EnsemblMetazoa" id="ADIR000289-PA"/>
    </source>
</evidence>
<keyword evidence="1" id="KW-0193">Cuticle</keyword>
<reference evidence="3" key="2">
    <citation type="submission" date="2020-05" db="UniProtKB">
        <authorList>
            <consortium name="EnsemblMetazoa"/>
        </authorList>
    </citation>
    <scope>IDENTIFICATION</scope>
    <source>
        <strain evidence="3">WRAIR2</strain>
    </source>
</reference>
<dbReference type="STRING" id="7168.A0A182MY35"/>
<evidence type="ECO:0000256" key="1">
    <source>
        <dbReference type="PROSITE-ProRule" id="PRU00497"/>
    </source>
</evidence>
<organism evidence="3 4">
    <name type="scientific">Anopheles dirus</name>
    <dbReference type="NCBI Taxonomy" id="7168"/>
    <lineage>
        <taxon>Eukaryota</taxon>
        <taxon>Metazoa</taxon>
        <taxon>Ecdysozoa</taxon>
        <taxon>Arthropoda</taxon>
        <taxon>Hexapoda</taxon>
        <taxon>Insecta</taxon>
        <taxon>Pterygota</taxon>
        <taxon>Neoptera</taxon>
        <taxon>Endopterygota</taxon>
        <taxon>Diptera</taxon>
        <taxon>Nematocera</taxon>
        <taxon>Culicoidea</taxon>
        <taxon>Culicidae</taxon>
        <taxon>Anophelinae</taxon>
        <taxon>Anopheles</taxon>
    </lineage>
</organism>